<comment type="caution">
    <text evidence="1">The sequence shown here is derived from an EMBL/GenBank/DDBJ whole genome shotgun (WGS) entry which is preliminary data.</text>
</comment>
<accession>A0ACB9BT45</accession>
<reference evidence="2" key="1">
    <citation type="journal article" date="2022" name="Mol. Ecol. Resour.">
        <title>The genomes of chicory, endive, great burdock and yacon provide insights into Asteraceae palaeo-polyploidization history and plant inulin production.</title>
        <authorList>
            <person name="Fan W."/>
            <person name="Wang S."/>
            <person name="Wang H."/>
            <person name="Wang A."/>
            <person name="Jiang F."/>
            <person name="Liu H."/>
            <person name="Zhao H."/>
            <person name="Xu D."/>
            <person name="Zhang Y."/>
        </authorList>
    </citation>
    <scope>NUCLEOTIDE SEQUENCE [LARGE SCALE GENOMIC DNA]</scope>
    <source>
        <strain evidence="2">cv. Yunnan</strain>
    </source>
</reference>
<name>A0ACB9BT45_9ASTR</name>
<protein>
    <submittedName>
        <fullName evidence="1">Uncharacterized protein</fullName>
    </submittedName>
</protein>
<dbReference type="EMBL" id="CM042039">
    <property type="protein sequence ID" value="KAI3725160.1"/>
    <property type="molecule type" value="Genomic_DNA"/>
</dbReference>
<sequence length="77" mass="8997">MEIRFQDKDIHTKWNGIQGYLKAKKNVQGMAVVPVGWERKMVREWLELSCNSIGTLSPMEMTYLIKELGEELRVVSR</sequence>
<reference evidence="1 2" key="2">
    <citation type="journal article" date="2022" name="Mol. Ecol. Resour.">
        <title>The genomes of chicory, endive, great burdock and yacon provide insights into Asteraceae paleo-polyploidization history and plant inulin production.</title>
        <authorList>
            <person name="Fan W."/>
            <person name="Wang S."/>
            <person name="Wang H."/>
            <person name="Wang A."/>
            <person name="Jiang F."/>
            <person name="Liu H."/>
            <person name="Zhao H."/>
            <person name="Xu D."/>
            <person name="Zhang Y."/>
        </authorList>
    </citation>
    <scope>NUCLEOTIDE SEQUENCE [LARGE SCALE GENOMIC DNA]</scope>
    <source>
        <strain evidence="2">cv. Yunnan</strain>
        <tissue evidence="1">Leaves</tissue>
    </source>
</reference>
<gene>
    <name evidence="1" type="ORF">L1987_64937</name>
</gene>
<evidence type="ECO:0000313" key="1">
    <source>
        <dbReference type="EMBL" id="KAI3725160.1"/>
    </source>
</evidence>
<proteinExistence type="predicted"/>
<evidence type="ECO:0000313" key="2">
    <source>
        <dbReference type="Proteomes" id="UP001056120"/>
    </source>
</evidence>
<dbReference type="Proteomes" id="UP001056120">
    <property type="component" value="Linkage Group LG22"/>
</dbReference>
<organism evidence="1 2">
    <name type="scientific">Smallanthus sonchifolius</name>
    <dbReference type="NCBI Taxonomy" id="185202"/>
    <lineage>
        <taxon>Eukaryota</taxon>
        <taxon>Viridiplantae</taxon>
        <taxon>Streptophyta</taxon>
        <taxon>Embryophyta</taxon>
        <taxon>Tracheophyta</taxon>
        <taxon>Spermatophyta</taxon>
        <taxon>Magnoliopsida</taxon>
        <taxon>eudicotyledons</taxon>
        <taxon>Gunneridae</taxon>
        <taxon>Pentapetalae</taxon>
        <taxon>asterids</taxon>
        <taxon>campanulids</taxon>
        <taxon>Asterales</taxon>
        <taxon>Asteraceae</taxon>
        <taxon>Asteroideae</taxon>
        <taxon>Heliantheae alliance</taxon>
        <taxon>Millerieae</taxon>
        <taxon>Smallanthus</taxon>
    </lineage>
</organism>
<keyword evidence="2" id="KW-1185">Reference proteome</keyword>